<keyword evidence="4" id="KW-1185">Reference proteome</keyword>
<feature type="transmembrane region" description="Helical" evidence="2">
    <location>
        <begin position="200"/>
        <end position="221"/>
    </location>
</feature>
<evidence type="ECO:0000256" key="1">
    <source>
        <dbReference type="SAM" id="MobiDB-lite"/>
    </source>
</evidence>
<evidence type="ECO:0000313" key="3">
    <source>
        <dbReference type="EMBL" id="PWF24380.1"/>
    </source>
</evidence>
<dbReference type="EMBL" id="QETB01000008">
    <property type="protein sequence ID" value="PWF24380.1"/>
    <property type="molecule type" value="Genomic_DNA"/>
</dbReference>
<protein>
    <submittedName>
        <fullName evidence="3">Uncharacterized protein</fullName>
    </submittedName>
</protein>
<dbReference type="AlphaFoldDB" id="A0A2V1K1H4"/>
<feature type="region of interest" description="Disordered" evidence="1">
    <location>
        <begin position="106"/>
        <end position="135"/>
    </location>
</feature>
<name>A0A2V1K1H4_9ACTO</name>
<dbReference type="OrthoDB" id="3249401at2"/>
<feature type="compositionally biased region" description="Low complexity" evidence="1">
    <location>
        <begin position="325"/>
        <end position="338"/>
    </location>
</feature>
<evidence type="ECO:0000313" key="4">
    <source>
        <dbReference type="Proteomes" id="UP000245283"/>
    </source>
</evidence>
<accession>A0A2V1K1H4</accession>
<keyword evidence="2" id="KW-1133">Transmembrane helix</keyword>
<gene>
    <name evidence="3" type="ORF">DD236_11800</name>
</gene>
<feature type="compositionally biased region" description="Acidic residues" evidence="1">
    <location>
        <begin position="345"/>
        <end position="416"/>
    </location>
</feature>
<dbReference type="RefSeq" id="WP_109094596.1">
    <property type="nucleotide sequence ID" value="NZ_QETB01000008.1"/>
</dbReference>
<evidence type="ECO:0000256" key="2">
    <source>
        <dbReference type="SAM" id="Phobius"/>
    </source>
</evidence>
<keyword evidence="2" id="KW-0472">Membrane</keyword>
<organism evidence="3 4">
    <name type="scientific">Ancrocorticia populi</name>
    <dbReference type="NCBI Taxonomy" id="2175228"/>
    <lineage>
        <taxon>Bacteria</taxon>
        <taxon>Bacillati</taxon>
        <taxon>Actinomycetota</taxon>
        <taxon>Actinomycetes</taxon>
        <taxon>Actinomycetales</taxon>
        <taxon>Actinomycetaceae</taxon>
        <taxon>Ancrocorticia</taxon>
    </lineage>
</organism>
<sequence>MMRRIVSAALATFGIIAMIIGVGFLTFWAPDGSVRATAEAPNSTFIKTDPGVIDLVGEDVSIALEAPDDSEVIVAFGAADDIDAWAEGTDVSTVSGLADWETLKVAGPDSAATPEATPAPSGTPTDEDADQNADEPEFADVDPELLATSDMWLQVEQGEKKVDLSYRVADAGAISLLATTTSGEAPTLTLTWNREVGNDLAVPLIAVGALVTLIGILLYALDVQEARRRRQRRAAREAKFAARASRSSASTSVLTAVEVDELLAQNDELAGESRDVQSEKTARGFGAGILPVSERAEEFRNRELSDDDRIVLPAEEDELAEDTGEVSPGEGSGESAGSADRPTEAADEESEAVGEAENSDEAIENAEDASEEADEAAEMPAEEFGETEETAEPVEYSDDDQVSEDGETTDGTETDSEENKNA</sequence>
<feature type="compositionally biased region" description="Acidic residues" evidence="1">
    <location>
        <begin position="125"/>
        <end position="135"/>
    </location>
</feature>
<comment type="caution">
    <text evidence="3">The sequence shown here is derived from an EMBL/GenBank/DDBJ whole genome shotgun (WGS) entry which is preliminary data.</text>
</comment>
<feature type="region of interest" description="Disordered" evidence="1">
    <location>
        <begin position="317"/>
        <end position="422"/>
    </location>
</feature>
<reference evidence="4" key="1">
    <citation type="submission" date="2018-05" db="EMBL/GenBank/DDBJ databases">
        <authorList>
            <person name="Li Y."/>
        </authorList>
    </citation>
    <scope>NUCLEOTIDE SEQUENCE [LARGE SCALE GENOMIC DNA]</scope>
    <source>
        <strain evidence="4">sk1b4</strain>
    </source>
</reference>
<feature type="transmembrane region" description="Helical" evidence="2">
    <location>
        <begin position="7"/>
        <end position="29"/>
    </location>
</feature>
<feature type="compositionally biased region" description="Low complexity" evidence="1">
    <location>
        <begin position="111"/>
        <end position="124"/>
    </location>
</feature>
<keyword evidence="2" id="KW-0812">Transmembrane</keyword>
<proteinExistence type="predicted"/>
<dbReference type="Proteomes" id="UP000245283">
    <property type="component" value="Unassembled WGS sequence"/>
</dbReference>